<comment type="caution">
    <text evidence="14">The sequence shown here is derived from an EMBL/GenBank/DDBJ whole genome shotgun (WGS) entry which is preliminary data.</text>
</comment>
<feature type="transmembrane region" description="Helical" evidence="12">
    <location>
        <begin position="12"/>
        <end position="33"/>
    </location>
</feature>
<sequence length="1178" mass="129721">MRMQINDSTGIRWRYLIILLIFFPAFMSAQISLEVKQQPLKEILKQIESKSEYRFFYSESLKGLDIRCSVHVDNVSIDKVMSQILSQTDIDYKKDKANLIVLFQKSKPQEIIEETQEKRIGRKVTGLVKDEEGLPLPGVSITIKGDKQGGVMTDADGAFTLQGIDDNSILQFSFIGMKKQEIAVRRQTTIDVILQNDAIALNEVVAVGYATQKRVNVIGSIATISSKSLDSRPVTNLSSALAGLATGVYVRNTSGKPGADGADILIRGTGTLNNTAPLVIVDGIVGSTTGVNPNDVESISVLKDAATAAIYGSLASNGVILITTKNGSQGKISVTYSGNVSATKPNNLPGFVSDYVTHMQLVNEGYSNIGQTPVYTDATIALWKNANADPNGLTAEGIPNYVAYPNTNWAEEVFSNKLLHNHNLSLRGGNQNTQYLLSAGYMNNPGTMPNTGAERYQLRINLQSKVASFLTVGTQTFGSVQNSSVVDMNTVFQYLTATVPGVYPKYGGKYGFPSAKEESVTANNPLASLYSLDGDNAVSLLNTTVFANFDIAKGLRMEAKAHYDNSFTENNIHPVPQERWNFAANAIGSAAASPSQLYTQYSLYKSYNVILDNVLKYNTTIAGKHDIGGLAGYNQQYFKLYNFLARKTGLLDSSLTTLNTANTLTTISGDAYDYALRSFFGRLNYVYNQRYLFEAVLRYDGSSRFSKTSRWGFFPAFSGGWRISEESFMQGFNKYIDNLKLRASWGKTGNNASGNYDYQATYNTTQYSFNGSPVSGLIQKKSANPNLKWETTTTTNLGLSGTLLNGALNFEFDAYRGFTEGILFIPTIPITAGTATAATQNIAQVSKKGIEFTLGYNGHFNDFRYSISGNIAYNTNKVKKYKGQLQERYITDASGNQVYTSNLGSVSTGTTQRILEGHSINEYYLYPIYKGNGSYTNNDGSVNVNGGPKDGMIRTEQDMKWLQMMQNAGYIFQPSGDISKSKIWYGDLIYADTNGDGIYGNTYDQKFTGKKATPSINYGFNMNFSYKGFDMSMIWAGSAGMSYYWNELYMNQSIVGLGKAVPTLVANDHYYYNEANASDPANNINARYPRLKTTDPQNTRASDFYLYNASYLKLKSLQLGYTIPERLTKKALMSNVRIFIGGENLLTITDYPGIDPEVGASISYPTMRQYTLGLNITF</sequence>
<keyword evidence="4" id="KW-0406">Ion transport</keyword>
<dbReference type="Pfam" id="PF13715">
    <property type="entry name" value="CarbopepD_reg_2"/>
    <property type="match status" value="1"/>
</dbReference>
<evidence type="ECO:0000256" key="6">
    <source>
        <dbReference type="ARBA" id="ARBA00023004"/>
    </source>
</evidence>
<keyword evidence="5 10" id="KW-0812">Transmembrane</keyword>
<keyword evidence="9 10" id="KW-0998">Cell outer membrane</keyword>
<evidence type="ECO:0000256" key="4">
    <source>
        <dbReference type="ARBA" id="ARBA00022496"/>
    </source>
</evidence>
<keyword evidence="4" id="KW-0410">Iron transport</keyword>
<evidence type="ECO:0000256" key="5">
    <source>
        <dbReference type="ARBA" id="ARBA00022692"/>
    </source>
</evidence>
<dbReference type="InterPro" id="IPR023997">
    <property type="entry name" value="TonB-dep_OMP_SusC/RagA_CS"/>
</dbReference>
<dbReference type="NCBIfam" id="TIGR04056">
    <property type="entry name" value="OMP_RagA_SusC"/>
    <property type="match status" value="1"/>
</dbReference>
<name>A0ABV9L4Q6_9BACT</name>
<keyword evidence="2 10" id="KW-0813">Transport</keyword>
<dbReference type="InterPro" id="IPR011662">
    <property type="entry name" value="Secretin/TonB_short_N"/>
</dbReference>
<evidence type="ECO:0000256" key="12">
    <source>
        <dbReference type="SAM" id="Phobius"/>
    </source>
</evidence>
<keyword evidence="15" id="KW-1185">Reference proteome</keyword>
<evidence type="ECO:0000259" key="13">
    <source>
        <dbReference type="SMART" id="SM00965"/>
    </source>
</evidence>
<dbReference type="InterPro" id="IPR012910">
    <property type="entry name" value="Plug_dom"/>
</dbReference>
<evidence type="ECO:0000256" key="7">
    <source>
        <dbReference type="ARBA" id="ARBA00023077"/>
    </source>
</evidence>
<dbReference type="SUPFAM" id="SSF49464">
    <property type="entry name" value="Carboxypeptidase regulatory domain-like"/>
    <property type="match status" value="1"/>
</dbReference>
<comment type="subcellular location">
    <subcellularLocation>
        <location evidence="1 10">Cell outer membrane</location>
        <topology evidence="1 10">Multi-pass membrane protein</topology>
    </subcellularLocation>
</comment>
<protein>
    <submittedName>
        <fullName evidence="14">SusC/RagA family TonB-linked outer membrane protein</fullName>
    </submittedName>
</protein>
<evidence type="ECO:0000256" key="3">
    <source>
        <dbReference type="ARBA" id="ARBA00022452"/>
    </source>
</evidence>
<evidence type="ECO:0000256" key="11">
    <source>
        <dbReference type="RuleBase" id="RU003357"/>
    </source>
</evidence>
<keyword evidence="8 10" id="KW-0472">Membrane</keyword>
<accession>A0ABV9L4Q6</accession>
<dbReference type="SUPFAM" id="SSF56935">
    <property type="entry name" value="Porins"/>
    <property type="match status" value="1"/>
</dbReference>
<dbReference type="Proteomes" id="UP001596023">
    <property type="component" value="Unassembled WGS sequence"/>
</dbReference>
<keyword evidence="6" id="KW-0408">Iron</keyword>
<evidence type="ECO:0000313" key="15">
    <source>
        <dbReference type="Proteomes" id="UP001596023"/>
    </source>
</evidence>
<evidence type="ECO:0000256" key="1">
    <source>
        <dbReference type="ARBA" id="ARBA00004571"/>
    </source>
</evidence>
<dbReference type="InterPro" id="IPR023996">
    <property type="entry name" value="TonB-dep_OMP_SusC/RagA"/>
</dbReference>
<dbReference type="Gene3D" id="2.60.40.1120">
    <property type="entry name" value="Carboxypeptidase-like, regulatory domain"/>
    <property type="match status" value="1"/>
</dbReference>
<evidence type="ECO:0000256" key="10">
    <source>
        <dbReference type="PROSITE-ProRule" id="PRU01360"/>
    </source>
</evidence>
<dbReference type="PROSITE" id="PS52016">
    <property type="entry name" value="TONB_DEPENDENT_REC_3"/>
    <property type="match status" value="1"/>
</dbReference>
<dbReference type="InterPro" id="IPR000531">
    <property type="entry name" value="Beta-barrel_TonB"/>
</dbReference>
<dbReference type="InterPro" id="IPR008969">
    <property type="entry name" value="CarboxyPept-like_regulatory"/>
</dbReference>
<dbReference type="Pfam" id="PF07715">
    <property type="entry name" value="Plug"/>
    <property type="match status" value="1"/>
</dbReference>
<dbReference type="InterPro" id="IPR039426">
    <property type="entry name" value="TonB-dep_rcpt-like"/>
</dbReference>
<evidence type="ECO:0000256" key="2">
    <source>
        <dbReference type="ARBA" id="ARBA00022448"/>
    </source>
</evidence>
<proteinExistence type="inferred from homology"/>
<evidence type="ECO:0000256" key="9">
    <source>
        <dbReference type="ARBA" id="ARBA00023237"/>
    </source>
</evidence>
<keyword evidence="3 10" id="KW-1134">Transmembrane beta strand</keyword>
<dbReference type="Gene3D" id="2.40.170.20">
    <property type="entry name" value="TonB-dependent receptor, beta-barrel domain"/>
    <property type="match status" value="1"/>
</dbReference>
<keyword evidence="7 11" id="KW-0798">TonB box</keyword>
<organism evidence="14 15">
    <name type="scientific">Dysgonomonas termitidis</name>
    <dbReference type="NCBI Taxonomy" id="1516126"/>
    <lineage>
        <taxon>Bacteria</taxon>
        <taxon>Pseudomonadati</taxon>
        <taxon>Bacteroidota</taxon>
        <taxon>Bacteroidia</taxon>
        <taxon>Bacteroidales</taxon>
        <taxon>Dysgonomonadaceae</taxon>
        <taxon>Dysgonomonas</taxon>
    </lineage>
</organism>
<dbReference type="NCBIfam" id="TIGR04057">
    <property type="entry name" value="SusC_RagA_signa"/>
    <property type="match status" value="1"/>
</dbReference>
<dbReference type="SMART" id="SM00965">
    <property type="entry name" value="STN"/>
    <property type="match status" value="1"/>
</dbReference>
<feature type="domain" description="Secretin/TonB short N-terminal" evidence="13">
    <location>
        <begin position="53"/>
        <end position="105"/>
    </location>
</feature>
<gene>
    <name evidence="14" type="ORF">ACFO6W_25490</name>
</gene>
<dbReference type="Gene3D" id="2.170.130.10">
    <property type="entry name" value="TonB-dependent receptor, plug domain"/>
    <property type="match status" value="1"/>
</dbReference>
<comment type="similarity">
    <text evidence="10 11">Belongs to the TonB-dependent receptor family.</text>
</comment>
<dbReference type="EMBL" id="JBHSGN010000169">
    <property type="protein sequence ID" value="MFC4677039.1"/>
    <property type="molecule type" value="Genomic_DNA"/>
</dbReference>
<dbReference type="Pfam" id="PF00593">
    <property type="entry name" value="TonB_dep_Rec_b-barrel"/>
    <property type="match status" value="1"/>
</dbReference>
<dbReference type="InterPro" id="IPR037066">
    <property type="entry name" value="Plug_dom_sf"/>
</dbReference>
<dbReference type="RefSeq" id="WP_380001835.1">
    <property type="nucleotide sequence ID" value="NZ_JBHSGN010000169.1"/>
</dbReference>
<dbReference type="InterPro" id="IPR036942">
    <property type="entry name" value="Beta-barrel_TonB_sf"/>
</dbReference>
<keyword evidence="12" id="KW-1133">Transmembrane helix</keyword>
<evidence type="ECO:0000313" key="14">
    <source>
        <dbReference type="EMBL" id="MFC4677039.1"/>
    </source>
</evidence>
<reference evidence="15" key="1">
    <citation type="journal article" date="2019" name="Int. J. Syst. Evol. Microbiol.">
        <title>The Global Catalogue of Microorganisms (GCM) 10K type strain sequencing project: providing services to taxonomists for standard genome sequencing and annotation.</title>
        <authorList>
            <consortium name="The Broad Institute Genomics Platform"/>
            <consortium name="The Broad Institute Genome Sequencing Center for Infectious Disease"/>
            <person name="Wu L."/>
            <person name="Ma J."/>
        </authorList>
    </citation>
    <scope>NUCLEOTIDE SEQUENCE [LARGE SCALE GENOMIC DNA]</scope>
    <source>
        <strain evidence="15">CCUG 66188</strain>
    </source>
</reference>
<evidence type="ECO:0000256" key="8">
    <source>
        <dbReference type="ARBA" id="ARBA00023136"/>
    </source>
</evidence>